<proteinExistence type="predicted"/>
<accession>A0A552EHV0</accession>
<evidence type="ECO:0000313" key="2">
    <source>
        <dbReference type="Proteomes" id="UP000317708"/>
    </source>
</evidence>
<gene>
    <name evidence="1" type="ORF">EWV92_15955</name>
</gene>
<name>A0A552EHV0_MICAE</name>
<dbReference type="AlphaFoldDB" id="A0A552EHV0"/>
<comment type="caution">
    <text evidence="1">The sequence shown here is derived from an EMBL/GenBank/DDBJ whole genome shotgun (WGS) entry which is preliminary data.</text>
</comment>
<evidence type="ECO:0008006" key="3">
    <source>
        <dbReference type="Google" id="ProtNLM"/>
    </source>
</evidence>
<protein>
    <recommendedName>
        <fullName evidence="3">CopG family transcriptional regulator</fullName>
    </recommendedName>
</protein>
<organism evidence="1 2">
    <name type="scientific">Microcystis aeruginosa Ma_MB_S_20031200_S102</name>
    <dbReference type="NCBI Taxonomy" id="2486254"/>
    <lineage>
        <taxon>Bacteria</taxon>
        <taxon>Bacillati</taxon>
        <taxon>Cyanobacteriota</taxon>
        <taxon>Cyanophyceae</taxon>
        <taxon>Oscillatoriophycideae</taxon>
        <taxon>Chroococcales</taxon>
        <taxon>Microcystaceae</taxon>
        <taxon>Microcystis</taxon>
    </lineage>
</organism>
<reference evidence="1 2" key="1">
    <citation type="submission" date="2019-01" db="EMBL/GenBank/DDBJ databases">
        <title>Coherence of Microcystis species and biogeography revealed through population genomics.</title>
        <authorList>
            <person name="Perez-Carrascal O.M."/>
            <person name="Terrat Y."/>
            <person name="Giani A."/>
            <person name="Fortin N."/>
            <person name="Tromas N."/>
            <person name="Shapiro B.J."/>
        </authorList>
    </citation>
    <scope>NUCLEOTIDE SEQUENCE [LARGE SCALE GENOMIC DNA]</scope>
    <source>
        <strain evidence="1">Ma_MB_S_20031200_S102</strain>
    </source>
</reference>
<evidence type="ECO:0000313" key="1">
    <source>
        <dbReference type="EMBL" id="TRU34058.1"/>
    </source>
</evidence>
<dbReference type="Proteomes" id="UP000317708">
    <property type="component" value="Unassembled WGS sequence"/>
</dbReference>
<dbReference type="EMBL" id="SFBI01000140">
    <property type="protein sequence ID" value="TRU34058.1"/>
    <property type="molecule type" value="Genomic_DNA"/>
</dbReference>
<sequence length="81" mass="9280">MNSKITYTNEPMEIGEVVKDFLPSPDQLVPKGKSKTNQVTLELTEESVSFFKAQADRKQISYEKIIELLIEQYAHECISDD</sequence>